<evidence type="ECO:0000313" key="2">
    <source>
        <dbReference type="EMBL" id="KWZ58784.1"/>
    </source>
</evidence>
<name>A0AA40UXS0_9BURK</name>
<sequence length="115" mass="13316">MRDIDPMALFRLSVLGPIVSRERLERGELLQLLRQLARQEYAIPGSRRRHISERTLQTWYYAWRRDGVKGLASQPRVRIPRKPNAHSTLKRTPIPRLSEHAFHAQANAADVATRA</sequence>
<dbReference type="AlphaFoldDB" id="A0AA40UXS0"/>
<dbReference type="Proteomes" id="UP000070119">
    <property type="component" value="Unassembled WGS sequence"/>
</dbReference>
<gene>
    <name evidence="2" type="ORF">WK57_17080</name>
</gene>
<evidence type="ECO:0000313" key="3">
    <source>
        <dbReference type="Proteomes" id="UP000070119"/>
    </source>
</evidence>
<proteinExistence type="predicted"/>
<reference evidence="2 3" key="1">
    <citation type="submission" date="2015-11" db="EMBL/GenBank/DDBJ databases">
        <authorList>
            <person name="Sahl J."/>
            <person name="Wagner D."/>
            <person name="Keim P."/>
        </authorList>
    </citation>
    <scope>NUCLEOTIDE SEQUENCE [LARGE SCALE GENOMIC DNA]</scope>
    <source>
        <strain evidence="2 3">MSMB1157</strain>
    </source>
</reference>
<dbReference type="RefSeq" id="WP_060969813.1">
    <property type="nucleotide sequence ID" value="NZ_LNJU01000002.1"/>
</dbReference>
<dbReference type="EMBL" id="LNJU01000002">
    <property type="protein sequence ID" value="KWZ58784.1"/>
    <property type="molecule type" value="Genomic_DNA"/>
</dbReference>
<organism evidence="2 3">
    <name type="scientific">Burkholderia ubonensis</name>
    <dbReference type="NCBI Taxonomy" id="101571"/>
    <lineage>
        <taxon>Bacteria</taxon>
        <taxon>Pseudomonadati</taxon>
        <taxon>Pseudomonadota</taxon>
        <taxon>Betaproteobacteria</taxon>
        <taxon>Burkholderiales</taxon>
        <taxon>Burkholderiaceae</taxon>
        <taxon>Burkholderia</taxon>
        <taxon>Burkholderia cepacia complex</taxon>
    </lineage>
</organism>
<evidence type="ECO:0000256" key="1">
    <source>
        <dbReference type="SAM" id="MobiDB-lite"/>
    </source>
</evidence>
<comment type="caution">
    <text evidence="2">The sequence shown here is derived from an EMBL/GenBank/DDBJ whole genome shotgun (WGS) entry which is preliminary data.</text>
</comment>
<feature type="region of interest" description="Disordered" evidence="1">
    <location>
        <begin position="73"/>
        <end position="115"/>
    </location>
</feature>
<accession>A0AA40UXS0</accession>
<evidence type="ECO:0008006" key="4">
    <source>
        <dbReference type="Google" id="ProtNLM"/>
    </source>
</evidence>
<protein>
    <recommendedName>
        <fullName evidence="4">Integrase</fullName>
    </recommendedName>
</protein>